<dbReference type="InterPro" id="IPR008972">
    <property type="entry name" value="Cupredoxin"/>
</dbReference>
<dbReference type="InterPro" id="IPR036909">
    <property type="entry name" value="Cyt_c-like_dom_sf"/>
</dbReference>
<dbReference type="InterPro" id="IPR014222">
    <property type="entry name" value="Cyt_c_oxidase_su2"/>
</dbReference>
<dbReference type="SUPFAM" id="SSF46626">
    <property type="entry name" value="Cytochrome c"/>
    <property type="match status" value="1"/>
</dbReference>
<dbReference type="NCBIfam" id="TIGR02866">
    <property type="entry name" value="CoxB"/>
    <property type="match status" value="1"/>
</dbReference>
<evidence type="ECO:0000313" key="23">
    <source>
        <dbReference type="EMBL" id="EKV31786.1"/>
    </source>
</evidence>
<comment type="cofactor">
    <cofactor evidence="1">
        <name>heme c</name>
        <dbReference type="ChEBI" id="CHEBI:61717"/>
    </cofactor>
</comment>
<dbReference type="Pfam" id="PF13442">
    <property type="entry name" value="Cytochrome_CBB3"/>
    <property type="match status" value="1"/>
</dbReference>
<dbReference type="GO" id="GO:0005507">
    <property type="term" value="F:copper ion binding"/>
    <property type="evidence" value="ECO:0007669"/>
    <property type="project" value="InterPro"/>
</dbReference>
<keyword evidence="15 20" id="KW-0472">Membrane</keyword>
<feature type="domain" description="Cytochrome oxidase subunit II copper A binding" evidence="21">
    <location>
        <begin position="112"/>
        <end position="223"/>
    </location>
</feature>
<comment type="subcellular location">
    <subcellularLocation>
        <location evidence="2">Membrane</location>
        <topology evidence="2">Multi-pass membrane protein</topology>
    </subcellularLocation>
</comment>
<keyword evidence="6 19" id="KW-0349">Heme</keyword>
<evidence type="ECO:0000256" key="8">
    <source>
        <dbReference type="ARBA" id="ARBA00022692"/>
    </source>
</evidence>
<keyword evidence="14" id="KW-0186">Copper</keyword>
<evidence type="ECO:0000259" key="21">
    <source>
        <dbReference type="PROSITE" id="PS50857"/>
    </source>
</evidence>
<evidence type="ECO:0000256" key="3">
    <source>
        <dbReference type="ARBA" id="ARBA00007866"/>
    </source>
</evidence>
<dbReference type="eggNOG" id="COG1622">
    <property type="taxonomic scope" value="Bacteria"/>
</dbReference>
<dbReference type="InterPro" id="IPR001505">
    <property type="entry name" value="Copper_CuA"/>
</dbReference>
<dbReference type="InterPro" id="IPR002429">
    <property type="entry name" value="CcO_II-like_C"/>
</dbReference>
<dbReference type="InterPro" id="IPR045187">
    <property type="entry name" value="CcO_II"/>
</dbReference>
<keyword evidence="24" id="KW-1185">Reference proteome</keyword>
<dbReference type="PANTHER" id="PTHR22888:SF9">
    <property type="entry name" value="CYTOCHROME C OXIDASE SUBUNIT 2"/>
    <property type="match status" value="1"/>
</dbReference>
<comment type="caution">
    <text evidence="23">The sequence shown here is derived from an EMBL/GenBank/DDBJ whole genome shotgun (WGS) entry which is preliminary data.</text>
</comment>
<evidence type="ECO:0000313" key="24">
    <source>
        <dbReference type="Proteomes" id="UP000009881"/>
    </source>
</evidence>
<dbReference type="PANTHER" id="PTHR22888">
    <property type="entry name" value="CYTOCHROME C OXIDASE, SUBUNIT II"/>
    <property type="match status" value="1"/>
</dbReference>
<dbReference type="PROSITE" id="PS51007">
    <property type="entry name" value="CYTC"/>
    <property type="match status" value="1"/>
</dbReference>
<keyword evidence="11" id="KW-0249">Electron transport</keyword>
<evidence type="ECO:0000256" key="14">
    <source>
        <dbReference type="ARBA" id="ARBA00023008"/>
    </source>
</evidence>
<dbReference type="Gene3D" id="1.10.760.10">
    <property type="entry name" value="Cytochrome c-like domain"/>
    <property type="match status" value="1"/>
</dbReference>
<evidence type="ECO:0000256" key="10">
    <source>
        <dbReference type="ARBA" id="ARBA00022967"/>
    </source>
</evidence>
<dbReference type="GO" id="GO:0016020">
    <property type="term" value="C:membrane"/>
    <property type="evidence" value="ECO:0007669"/>
    <property type="project" value="UniProtKB-SubCell"/>
</dbReference>
<evidence type="ECO:0000256" key="4">
    <source>
        <dbReference type="ARBA" id="ARBA00012949"/>
    </source>
</evidence>
<dbReference type="GO" id="GO:0020037">
    <property type="term" value="F:heme binding"/>
    <property type="evidence" value="ECO:0007669"/>
    <property type="project" value="InterPro"/>
</dbReference>
<dbReference type="GO" id="GO:0042773">
    <property type="term" value="P:ATP synthesis coupled electron transport"/>
    <property type="evidence" value="ECO:0007669"/>
    <property type="project" value="TreeGrafter"/>
</dbReference>
<proteinExistence type="inferred from homology"/>
<evidence type="ECO:0000256" key="15">
    <source>
        <dbReference type="ARBA" id="ARBA00023136"/>
    </source>
</evidence>
<dbReference type="Proteomes" id="UP000009881">
    <property type="component" value="Unassembled WGS sequence"/>
</dbReference>
<organism evidence="23 24">
    <name type="scientific">Caenispirillum salinarum AK4</name>
    <dbReference type="NCBI Taxonomy" id="1238182"/>
    <lineage>
        <taxon>Bacteria</taxon>
        <taxon>Pseudomonadati</taxon>
        <taxon>Pseudomonadota</taxon>
        <taxon>Alphaproteobacteria</taxon>
        <taxon>Rhodospirillales</taxon>
        <taxon>Novispirillaceae</taxon>
        <taxon>Caenispirillum</taxon>
    </lineage>
</organism>
<dbReference type="OrthoDB" id="9781261at2"/>
<dbReference type="STRING" id="1238182.C882_3537"/>
<feature type="transmembrane region" description="Helical" evidence="20">
    <location>
        <begin position="80"/>
        <end position="101"/>
    </location>
</feature>
<evidence type="ECO:0000256" key="17">
    <source>
        <dbReference type="ARBA" id="ARBA00031399"/>
    </source>
</evidence>
<dbReference type="PRINTS" id="PR00605">
    <property type="entry name" value="CYTCHROMECIC"/>
</dbReference>
<dbReference type="CDD" id="cd13915">
    <property type="entry name" value="CuRO_HCO_II_like_2"/>
    <property type="match status" value="1"/>
</dbReference>
<comment type="catalytic activity">
    <reaction evidence="18">
        <text>4 Fe(II)-[cytochrome c] + O2 + 8 H(+)(in) = 4 Fe(III)-[cytochrome c] + 2 H2O + 4 H(+)(out)</text>
        <dbReference type="Rhea" id="RHEA:11436"/>
        <dbReference type="Rhea" id="RHEA-COMP:10350"/>
        <dbReference type="Rhea" id="RHEA-COMP:14399"/>
        <dbReference type="ChEBI" id="CHEBI:15377"/>
        <dbReference type="ChEBI" id="CHEBI:15378"/>
        <dbReference type="ChEBI" id="CHEBI:15379"/>
        <dbReference type="ChEBI" id="CHEBI:29033"/>
        <dbReference type="ChEBI" id="CHEBI:29034"/>
        <dbReference type="EC" id="7.1.1.9"/>
    </reaction>
</comment>
<dbReference type="Pfam" id="PF00116">
    <property type="entry name" value="COX2"/>
    <property type="match status" value="1"/>
</dbReference>
<evidence type="ECO:0000256" key="1">
    <source>
        <dbReference type="ARBA" id="ARBA00001926"/>
    </source>
</evidence>
<name>K9HU62_9PROT</name>
<evidence type="ECO:0000256" key="11">
    <source>
        <dbReference type="ARBA" id="ARBA00022982"/>
    </source>
</evidence>
<keyword evidence="12 20" id="KW-1133">Transmembrane helix</keyword>
<protein>
    <recommendedName>
        <fullName evidence="4">cytochrome-c oxidase</fullName>
        <ecNumber evidence="4">7.1.1.9</ecNumber>
    </recommendedName>
    <alternativeName>
        <fullName evidence="17">Cytochrome aa3 subunit 2</fullName>
    </alternativeName>
</protein>
<evidence type="ECO:0000256" key="20">
    <source>
        <dbReference type="SAM" id="Phobius"/>
    </source>
</evidence>
<evidence type="ECO:0000256" key="9">
    <source>
        <dbReference type="ARBA" id="ARBA00022723"/>
    </source>
</evidence>
<dbReference type="Gene3D" id="1.10.287.90">
    <property type="match status" value="1"/>
</dbReference>
<dbReference type="SUPFAM" id="SSF49503">
    <property type="entry name" value="Cupredoxins"/>
    <property type="match status" value="1"/>
</dbReference>
<dbReference type="PROSITE" id="PS00078">
    <property type="entry name" value="COX2"/>
    <property type="match status" value="1"/>
</dbReference>
<dbReference type="AlphaFoldDB" id="K9HU62"/>
<feature type="domain" description="Cytochrome c" evidence="22">
    <location>
        <begin position="229"/>
        <end position="325"/>
    </location>
</feature>
<dbReference type="PROSITE" id="PS50857">
    <property type="entry name" value="COX2_CUA"/>
    <property type="match status" value="1"/>
</dbReference>
<keyword evidence="13 19" id="KW-0408">Iron</keyword>
<dbReference type="InterPro" id="IPR036257">
    <property type="entry name" value="Cyt_c_oxidase_su2_TM_sf"/>
</dbReference>
<evidence type="ECO:0000256" key="13">
    <source>
        <dbReference type="ARBA" id="ARBA00023004"/>
    </source>
</evidence>
<reference evidence="23 24" key="1">
    <citation type="journal article" date="2013" name="Genome Announc.">
        <title>Draft Genome Sequence of an Alphaproteobacterium, Caenispirillum salinarum AK4(T), Isolated from a Solar Saltern.</title>
        <authorList>
            <person name="Khatri I."/>
            <person name="Singh A."/>
            <person name="Korpole S."/>
            <person name="Pinnaka A.K."/>
            <person name="Subramanian S."/>
        </authorList>
    </citation>
    <scope>NUCLEOTIDE SEQUENCE [LARGE SCALE GENOMIC DNA]</scope>
    <source>
        <strain evidence="23 24">AK4</strain>
    </source>
</reference>
<dbReference type="EC" id="7.1.1.9" evidence="4"/>
<dbReference type="Gene3D" id="2.60.40.420">
    <property type="entry name" value="Cupredoxins - blue copper proteins"/>
    <property type="match status" value="1"/>
</dbReference>
<evidence type="ECO:0000256" key="19">
    <source>
        <dbReference type="PROSITE-ProRule" id="PRU00433"/>
    </source>
</evidence>
<dbReference type="GO" id="GO:0005506">
    <property type="term" value="F:iron ion binding"/>
    <property type="evidence" value="ECO:0007669"/>
    <property type="project" value="InterPro"/>
</dbReference>
<evidence type="ECO:0000256" key="2">
    <source>
        <dbReference type="ARBA" id="ARBA00004141"/>
    </source>
</evidence>
<keyword evidence="9 19" id="KW-0479">Metal-binding</keyword>
<sequence length="333" mass="37121">MSQTPATPAPVPAPAPDAGFRFWLDSISPYAEQVDWLTFGFLGLLAVLTAPVAILLPYFVIKYRQGNDVPRGQAPRRNRLLELTWALGPLFLSLIFFWQAADMFVKQRTMPDDALTIHVQGKQWMWRFQHPGGQREIDTLHVPRGEPVKLRMISTDVIHSLFLPALRIKHDVLPDRYTEMWFQAEETGRYHILCAEFCGTGHSRMRGTFVVMEPEAYQDWLDDRVPSETLVERGEKLFTAYGCAGCHADGGSQVVRAPDLTGLWGKSVPLKAGGTVTADADYIRDSILLPRKHIVAGYPAIMPSFEGQIAEGDLAELVAYIQALGTGEGTSRP</sequence>
<accession>K9HU62</accession>
<dbReference type="GO" id="GO:0016491">
    <property type="term" value="F:oxidoreductase activity"/>
    <property type="evidence" value="ECO:0007669"/>
    <property type="project" value="InterPro"/>
</dbReference>
<keyword evidence="10" id="KW-1278">Translocase</keyword>
<comment type="function">
    <text evidence="16">Subunits I and II form the functional core of the enzyme complex. Electrons originating in cytochrome c are transferred via heme a and Cu(A) to the binuclear center formed by heme a3 and Cu(B).</text>
</comment>
<dbReference type="EMBL" id="ANHY01000005">
    <property type="protein sequence ID" value="EKV31786.1"/>
    <property type="molecule type" value="Genomic_DNA"/>
</dbReference>
<keyword evidence="8 20" id="KW-0812">Transmembrane</keyword>
<keyword evidence="5" id="KW-0813">Transport</keyword>
<evidence type="ECO:0000256" key="16">
    <source>
        <dbReference type="ARBA" id="ARBA00024688"/>
    </source>
</evidence>
<dbReference type="InterPro" id="IPR009056">
    <property type="entry name" value="Cyt_c-like_dom"/>
</dbReference>
<dbReference type="GO" id="GO:0004129">
    <property type="term" value="F:cytochrome-c oxidase activity"/>
    <property type="evidence" value="ECO:0007669"/>
    <property type="project" value="UniProtKB-EC"/>
</dbReference>
<dbReference type="RefSeq" id="WP_009539655.1">
    <property type="nucleotide sequence ID" value="NZ_ANHY01000005.1"/>
</dbReference>
<evidence type="ECO:0000256" key="12">
    <source>
        <dbReference type="ARBA" id="ARBA00022989"/>
    </source>
</evidence>
<dbReference type="eggNOG" id="COG2010">
    <property type="taxonomic scope" value="Bacteria"/>
</dbReference>
<feature type="transmembrane region" description="Helical" evidence="20">
    <location>
        <begin position="36"/>
        <end position="60"/>
    </location>
</feature>
<comment type="similarity">
    <text evidence="3">Belongs to the cytochrome c oxidase subunit 2 family.</text>
</comment>
<evidence type="ECO:0000256" key="18">
    <source>
        <dbReference type="ARBA" id="ARBA00047816"/>
    </source>
</evidence>
<dbReference type="SUPFAM" id="SSF81464">
    <property type="entry name" value="Cytochrome c oxidase subunit II-like, transmembrane region"/>
    <property type="match status" value="1"/>
</dbReference>
<dbReference type="InterPro" id="IPR008168">
    <property type="entry name" value="Cyt_C_IC"/>
</dbReference>
<keyword evidence="7" id="KW-0679">Respiratory chain</keyword>
<evidence type="ECO:0000259" key="22">
    <source>
        <dbReference type="PROSITE" id="PS51007"/>
    </source>
</evidence>
<evidence type="ECO:0000256" key="7">
    <source>
        <dbReference type="ARBA" id="ARBA00022660"/>
    </source>
</evidence>
<gene>
    <name evidence="23" type="ORF">C882_3537</name>
</gene>
<evidence type="ECO:0000256" key="5">
    <source>
        <dbReference type="ARBA" id="ARBA00022448"/>
    </source>
</evidence>
<evidence type="ECO:0000256" key="6">
    <source>
        <dbReference type="ARBA" id="ARBA00022617"/>
    </source>
</evidence>